<dbReference type="AlphaFoldDB" id="A0A0G4LTS0"/>
<feature type="transmembrane region" description="Helical" evidence="2">
    <location>
        <begin position="458"/>
        <end position="478"/>
    </location>
</feature>
<dbReference type="EMBL" id="CVQI01017779">
    <property type="protein sequence ID" value="CRK25377.1"/>
    <property type="molecule type" value="Genomic_DNA"/>
</dbReference>
<keyword evidence="2" id="KW-1133">Transmembrane helix</keyword>
<evidence type="ECO:0000313" key="3">
    <source>
        <dbReference type="EMBL" id="CRK25377.1"/>
    </source>
</evidence>
<name>A0A0G4LTS0_VERLO</name>
<evidence type="ECO:0000256" key="1">
    <source>
        <dbReference type="SAM" id="MobiDB-lite"/>
    </source>
</evidence>
<organism evidence="3 4">
    <name type="scientific">Verticillium longisporum</name>
    <name type="common">Verticillium dahliae var. longisporum</name>
    <dbReference type="NCBI Taxonomy" id="100787"/>
    <lineage>
        <taxon>Eukaryota</taxon>
        <taxon>Fungi</taxon>
        <taxon>Dikarya</taxon>
        <taxon>Ascomycota</taxon>
        <taxon>Pezizomycotina</taxon>
        <taxon>Sordariomycetes</taxon>
        <taxon>Hypocreomycetidae</taxon>
        <taxon>Glomerellales</taxon>
        <taxon>Plectosphaerellaceae</taxon>
        <taxon>Verticillium</taxon>
    </lineage>
</organism>
<dbReference type="Proteomes" id="UP000045706">
    <property type="component" value="Unassembled WGS sequence"/>
</dbReference>
<keyword evidence="2" id="KW-0812">Transmembrane</keyword>
<evidence type="ECO:0000313" key="4">
    <source>
        <dbReference type="Proteomes" id="UP000045706"/>
    </source>
</evidence>
<gene>
    <name evidence="3" type="ORF">BN1723_003282</name>
</gene>
<sequence length="526" mass="60441">MLSSSRSIEESSRPILEPGEFRQARKLDNKIPEYEINKAGPQLGTPIEIEHIYDSTESTSGLTNQSTMDLKAFIVSAEACQTLLDDLRLWLERNEKTPERPTLSQASDVNRESSFYGRNDDASDEIAATEGQELFADSQAFSIISQLQLMTASRTLSVWTPKWSVMNHMKGMVEDFLGTSWIWWPFRQRQRELADGYTRLRWLCGCERERFADVPTNLVPYILKTVRREGSSTADRQSLQSVESGSSRIPLVPQNKTVGSNLWQPRDPKNSPSHNGVRISPHREKNIESYIFLVVPSGLYIGDEQRLAQRTIAMGTSDDDLFCWIREQYFLLRGRLGAFMSIRIYSHCDFYMFHKYDAEMYSPVEQHSFPGNELPYDFSPKPMDPVLPISDDQFYHRFYACYNPTSLHRLFHKCRKRCGDRADVGSFPLRRHGLQVEDTKKEYFWGIYVVTRVSNTRVAVYSSLCCLPGLVFFFLWMFSWGHSGDLQNASVPLCISLALLVVFLSFVILDSFFFQATVSRHEGGEV</sequence>
<keyword evidence="2" id="KW-0472">Membrane</keyword>
<proteinExistence type="predicted"/>
<reference evidence="4" key="1">
    <citation type="submission" date="2015-05" db="EMBL/GenBank/DDBJ databases">
        <authorList>
            <person name="Fogelqvist Johan"/>
        </authorList>
    </citation>
    <scope>NUCLEOTIDE SEQUENCE [LARGE SCALE GENOMIC DNA]</scope>
</reference>
<feature type="region of interest" description="Disordered" evidence="1">
    <location>
        <begin position="257"/>
        <end position="279"/>
    </location>
</feature>
<accession>A0A0G4LTS0</accession>
<protein>
    <submittedName>
        <fullName evidence="3">Uncharacterized protein</fullName>
    </submittedName>
</protein>
<evidence type="ECO:0000256" key="2">
    <source>
        <dbReference type="SAM" id="Phobius"/>
    </source>
</evidence>
<feature type="transmembrane region" description="Helical" evidence="2">
    <location>
        <begin position="490"/>
        <end position="513"/>
    </location>
</feature>